<reference evidence="11" key="1">
    <citation type="journal article" date="2019" name="Int. J. Syst. Evol. Microbiol.">
        <title>The Global Catalogue of Microorganisms (GCM) 10K type strain sequencing project: providing services to taxonomists for standard genome sequencing and annotation.</title>
        <authorList>
            <consortium name="The Broad Institute Genomics Platform"/>
            <consortium name="The Broad Institute Genome Sequencing Center for Infectious Disease"/>
            <person name="Wu L."/>
            <person name="Ma J."/>
        </authorList>
    </citation>
    <scope>NUCLEOTIDE SEQUENCE [LARGE SCALE GENOMIC DNA]</scope>
    <source>
        <strain evidence="11">CCM 8691</strain>
    </source>
</reference>
<comment type="catalytic activity">
    <reaction evidence="1">
        <text>GDP-alpha-D-mannose + H2O = alpha-D-mannose 1-phosphate + GMP + 2 H(+)</text>
        <dbReference type="Rhea" id="RHEA:27978"/>
        <dbReference type="ChEBI" id="CHEBI:15377"/>
        <dbReference type="ChEBI" id="CHEBI:15378"/>
        <dbReference type="ChEBI" id="CHEBI:57527"/>
        <dbReference type="ChEBI" id="CHEBI:58115"/>
        <dbReference type="ChEBI" id="CHEBI:58409"/>
    </reaction>
</comment>
<dbReference type="PROSITE" id="PS00893">
    <property type="entry name" value="NUDIX_BOX"/>
    <property type="match status" value="1"/>
</dbReference>
<name>A0ABV8PAE1_9SPHI</name>
<keyword evidence="11" id="KW-1185">Reference proteome</keyword>
<dbReference type="Gene3D" id="3.90.79.10">
    <property type="entry name" value="Nucleoside Triphosphate Pyrophosphohydrolase"/>
    <property type="match status" value="1"/>
</dbReference>
<evidence type="ECO:0000256" key="8">
    <source>
        <dbReference type="RuleBase" id="RU003476"/>
    </source>
</evidence>
<organism evidence="10 11">
    <name type="scientific">Pedobacter lithocola</name>
    <dbReference type="NCBI Taxonomy" id="1908239"/>
    <lineage>
        <taxon>Bacteria</taxon>
        <taxon>Pseudomonadati</taxon>
        <taxon>Bacteroidota</taxon>
        <taxon>Sphingobacteriia</taxon>
        <taxon>Sphingobacteriales</taxon>
        <taxon>Sphingobacteriaceae</taxon>
        <taxon>Pedobacter</taxon>
    </lineage>
</organism>
<dbReference type="InterPro" id="IPR000086">
    <property type="entry name" value="NUDIX_hydrolase_dom"/>
</dbReference>
<accession>A0ABV8PAE1</accession>
<evidence type="ECO:0000313" key="11">
    <source>
        <dbReference type="Proteomes" id="UP001595789"/>
    </source>
</evidence>
<proteinExistence type="inferred from homology"/>
<evidence type="ECO:0000259" key="9">
    <source>
        <dbReference type="PROSITE" id="PS51462"/>
    </source>
</evidence>
<dbReference type="GO" id="GO:0016787">
    <property type="term" value="F:hydrolase activity"/>
    <property type="evidence" value="ECO:0007669"/>
    <property type="project" value="UniProtKB-KW"/>
</dbReference>
<protein>
    <recommendedName>
        <fullName evidence="4">GDP-mannose pyrophosphatase</fullName>
    </recommendedName>
    <alternativeName>
        <fullName evidence="6">GDP-mannose hydrolase</fullName>
    </alternativeName>
    <alternativeName>
        <fullName evidence="7">GDPMK</fullName>
    </alternativeName>
</protein>
<evidence type="ECO:0000256" key="4">
    <source>
        <dbReference type="ARBA" id="ARBA00016377"/>
    </source>
</evidence>
<dbReference type="Pfam" id="PF00293">
    <property type="entry name" value="NUDIX"/>
    <property type="match status" value="1"/>
</dbReference>
<feature type="domain" description="Nudix hydrolase" evidence="9">
    <location>
        <begin position="42"/>
        <end position="171"/>
    </location>
</feature>
<comment type="similarity">
    <text evidence="3">Belongs to the Nudix hydrolase family. NudK subfamily.</text>
</comment>
<evidence type="ECO:0000256" key="7">
    <source>
        <dbReference type="ARBA" id="ARBA00032272"/>
    </source>
</evidence>
<evidence type="ECO:0000313" key="10">
    <source>
        <dbReference type="EMBL" id="MFC4211281.1"/>
    </source>
</evidence>
<dbReference type="InterPro" id="IPR020476">
    <property type="entry name" value="Nudix_hydrolase"/>
</dbReference>
<evidence type="ECO:0000256" key="2">
    <source>
        <dbReference type="ARBA" id="ARBA00001946"/>
    </source>
</evidence>
<dbReference type="PANTHER" id="PTHR11839:SF18">
    <property type="entry name" value="NUDIX HYDROLASE DOMAIN-CONTAINING PROTEIN"/>
    <property type="match status" value="1"/>
</dbReference>
<dbReference type="PROSITE" id="PS51462">
    <property type="entry name" value="NUDIX"/>
    <property type="match status" value="1"/>
</dbReference>
<comment type="cofactor">
    <cofactor evidence="2">
        <name>Mg(2+)</name>
        <dbReference type="ChEBI" id="CHEBI:18420"/>
    </cofactor>
</comment>
<dbReference type="PANTHER" id="PTHR11839">
    <property type="entry name" value="UDP/ADP-SUGAR PYROPHOSPHATASE"/>
    <property type="match status" value="1"/>
</dbReference>
<keyword evidence="5 8" id="KW-0378">Hydrolase</keyword>
<dbReference type="RefSeq" id="WP_378984155.1">
    <property type="nucleotide sequence ID" value="NZ_JBHSBW010000008.1"/>
</dbReference>
<dbReference type="CDD" id="cd03424">
    <property type="entry name" value="NUDIX_ADPRase_Nudt5_UGPPase_Nudt14"/>
    <property type="match status" value="1"/>
</dbReference>
<evidence type="ECO:0000256" key="3">
    <source>
        <dbReference type="ARBA" id="ARBA00007275"/>
    </source>
</evidence>
<dbReference type="Proteomes" id="UP001595789">
    <property type="component" value="Unassembled WGS sequence"/>
</dbReference>
<gene>
    <name evidence="10" type="ORF">ACFOWA_08825</name>
</gene>
<dbReference type="InterPro" id="IPR020084">
    <property type="entry name" value="NUDIX_hydrolase_CS"/>
</dbReference>
<evidence type="ECO:0000256" key="1">
    <source>
        <dbReference type="ARBA" id="ARBA00000847"/>
    </source>
</evidence>
<sequence>MIIEKWQKIASKYLVKEKWATLRVDTCKLPNGTIKDDYYVLEYPNWANAVALTKEGKIILVRQYRFAADIISLEIPGGVIEDGEEPEVGVKRELQEETGYSFESCELIATLYPNPATSTNKTFTYLLKGGTKTHEQHLDEHEILNVEEYTVEEVKQLLKDNKIDQALHVAALFYGLAEIDKSYNR</sequence>
<dbReference type="InterPro" id="IPR015797">
    <property type="entry name" value="NUDIX_hydrolase-like_dom_sf"/>
</dbReference>
<dbReference type="EMBL" id="JBHSBW010000008">
    <property type="protein sequence ID" value="MFC4211281.1"/>
    <property type="molecule type" value="Genomic_DNA"/>
</dbReference>
<dbReference type="PRINTS" id="PR00502">
    <property type="entry name" value="NUDIXFAMILY"/>
</dbReference>
<dbReference type="SUPFAM" id="SSF55811">
    <property type="entry name" value="Nudix"/>
    <property type="match status" value="1"/>
</dbReference>
<comment type="caution">
    <text evidence="10">The sequence shown here is derived from an EMBL/GenBank/DDBJ whole genome shotgun (WGS) entry which is preliminary data.</text>
</comment>
<evidence type="ECO:0000256" key="6">
    <source>
        <dbReference type="ARBA" id="ARBA00032162"/>
    </source>
</evidence>
<evidence type="ECO:0000256" key="5">
    <source>
        <dbReference type="ARBA" id="ARBA00022801"/>
    </source>
</evidence>